<sequence>MKTTIITLAALMGLAVALPTSETQKRDTEVSDNNIWGCQGTNGDDMLCLRGEDDTEVSDNNIWGCQGTNGDDMLCLRGEEDNTAIDAGIVARGEDDTAIGGGRVWGCHGTEESDIPWGDCP</sequence>
<feature type="chain" id="PRO_5012149430" description="Cyanovirin-N domain-containing protein" evidence="1">
    <location>
        <begin position="18"/>
        <end position="121"/>
    </location>
</feature>
<reference evidence="2 3" key="1">
    <citation type="submission" date="2015-06" db="EMBL/GenBank/DDBJ databases">
        <title>Talaromyces atroroseus IBT 11181 draft genome.</title>
        <authorList>
            <person name="Rasmussen K.B."/>
            <person name="Rasmussen S."/>
            <person name="Petersen B."/>
            <person name="Sicheritz-Ponten T."/>
            <person name="Mortensen U.H."/>
            <person name="Thrane U."/>
        </authorList>
    </citation>
    <scope>NUCLEOTIDE SEQUENCE [LARGE SCALE GENOMIC DNA]</scope>
    <source>
        <strain evidence="2 3">IBT 11181</strain>
    </source>
</reference>
<dbReference type="GeneID" id="31007099"/>
<dbReference type="Proteomes" id="UP000214365">
    <property type="component" value="Unassembled WGS sequence"/>
</dbReference>
<dbReference type="RefSeq" id="XP_020117147.1">
    <property type="nucleotide sequence ID" value="XM_020262537.1"/>
</dbReference>
<gene>
    <name evidence="2" type="ORF">UA08_07343</name>
</gene>
<protein>
    <recommendedName>
        <fullName evidence="4">Cyanovirin-N domain-containing protein</fullName>
    </recommendedName>
</protein>
<proteinExistence type="predicted"/>
<evidence type="ECO:0000313" key="3">
    <source>
        <dbReference type="Proteomes" id="UP000214365"/>
    </source>
</evidence>
<accession>A0A225AQ06</accession>
<feature type="signal peptide" evidence="1">
    <location>
        <begin position="1"/>
        <end position="17"/>
    </location>
</feature>
<evidence type="ECO:0008006" key="4">
    <source>
        <dbReference type="Google" id="ProtNLM"/>
    </source>
</evidence>
<comment type="caution">
    <text evidence="2">The sequence shown here is derived from an EMBL/GenBank/DDBJ whole genome shotgun (WGS) entry which is preliminary data.</text>
</comment>
<keyword evidence="1" id="KW-0732">Signal</keyword>
<organism evidence="2 3">
    <name type="scientific">Talaromyces atroroseus</name>
    <dbReference type="NCBI Taxonomy" id="1441469"/>
    <lineage>
        <taxon>Eukaryota</taxon>
        <taxon>Fungi</taxon>
        <taxon>Dikarya</taxon>
        <taxon>Ascomycota</taxon>
        <taxon>Pezizomycotina</taxon>
        <taxon>Eurotiomycetes</taxon>
        <taxon>Eurotiomycetidae</taxon>
        <taxon>Eurotiales</taxon>
        <taxon>Trichocomaceae</taxon>
        <taxon>Talaromyces</taxon>
        <taxon>Talaromyces sect. Trachyspermi</taxon>
    </lineage>
</organism>
<name>A0A225AQ06_TALAT</name>
<keyword evidence="3" id="KW-1185">Reference proteome</keyword>
<dbReference type="AlphaFoldDB" id="A0A225AQ06"/>
<dbReference type="EMBL" id="LFMY01000012">
    <property type="protein sequence ID" value="OKL57026.1"/>
    <property type="molecule type" value="Genomic_DNA"/>
</dbReference>
<evidence type="ECO:0000313" key="2">
    <source>
        <dbReference type="EMBL" id="OKL57026.1"/>
    </source>
</evidence>
<evidence type="ECO:0000256" key="1">
    <source>
        <dbReference type="SAM" id="SignalP"/>
    </source>
</evidence>